<evidence type="ECO:0000313" key="2">
    <source>
        <dbReference type="EMBL" id="GBM28608.1"/>
    </source>
</evidence>
<keyword evidence="3" id="KW-1185">Reference proteome</keyword>
<protein>
    <submittedName>
        <fullName evidence="2">Uncharacterized protein</fullName>
    </submittedName>
</protein>
<reference evidence="2 3" key="1">
    <citation type="journal article" date="2019" name="Sci. Rep.">
        <title>Orb-weaving spider Araneus ventricosus genome elucidates the spidroin gene catalogue.</title>
        <authorList>
            <person name="Kono N."/>
            <person name="Nakamura H."/>
            <person name="Ohtoshi R."/>
            <person name="Moran D.A.P."/>
            <person name="Shinohara A."/>
            <person name="Yoshida Y."/>
            <person name="Fujiwara M."/>
            <person name="Mori M."/>
            <person name="Tomita M."/>
            <person name="Arakawa K."/>
        </authorList>
    </citation>
    <scope>NUCLEOTIDE SEQUENCE [LARGE SCALE GENOMIC DNA]</scope>
</reference>
<evidence type="ECO:0000313" key="3">
    <source>
        <dbReference type="Proteomes" id="UP000499080"/>
    </source>
</evidence>
<gene>
    <name evidence="2" type="ORF">AVEN_72179_1</name>
</gene>
<feature type="region of interest" description="Disordered" evidence="1">
    <location>
        <begin position="96"/>
        <end position="135"/>
    </location>
</feature>
<proteinExistence type="predicted"/>
<dbReference type="Proteomes" id="UP000499080">
    <property type="component" value="Unassembled WGS sequence"/>
</dbReference>
<evidence type="ECO:0000256" key="1">
    <source>
        <dbReference type="SAM" id="MobiDB-lite"/>
    </source>
</evidence>
<accession>A0A4Y2EKB8</accession>
<comment type="caution">
    <text evidence="2">The sequence shown here is derived from an EMBL/GenBank/DDBJ whole genome shotgun (WGS) entry which is preliminary data.</text>
</comment>
<dbReference type="EMBL" id="BGPR01000615">
    <property type="protein sequence ID" value="GBM28608.1"/>
    <property type="molecule type" value="Genomic_DNA"/>
</dbReference>
<sequence>MLRRSGVLLHVGIKKGQIGMRRKFKYPEKGIFPERLVTRSESKSLLITMEVEITLKSRGGLVVRPRDQWVPGSKPTSTEDPPCIGPAALQPIRSGQTSSRWCGANLGEEAPSQAPPPLSDPCSKLRGTSQNSPCVASKHDVNITKLKRV</sequence>
<dbReference type="AlphaFoldDB" id="A0A4Y2EKB8"/>
<organism evidence="2 3">
    <name type="scientific">Araneus ventricosus</name>
    <name type="common">Orbweaver spider</name>
    <name type="synonym">Epeira ventricosa</name>
    <dbReference type="NCBI Taxonomy" id="182803"/>
    <lineage>
        <taxon>Eukaryota</taxon>
        <taxon>Metazoa</taxon>
        <taxon>Ecdysozoa</taxon>
        <taxon>Arthropoda</taxon>
        <taxon>Chelicerata</taxon>
        <taxon>Arachnida</taxon>
        <taxon>Araneae</taxon>
        <taxon>Araneomorphae</taxon>
        <taxon>Entelegynae</taxon>
        <taxon>Araneoidea</taxon>
        <taxon>Araneidae</taxon>
        <taxon>Araneus</taxon>
    </lineage>
</organism>
<name>A0A4Y2EKB8_ARAVE</name>